<dbReference type="InterPro" id="IPR027417">
    <property type="entry name" value="P-loop_NTPase"/>
</dbReference>
<feature type="region of interest" description="Disordered" evidence="1">
    <location>
        <begin position="42"/>
        <end position="67"/>
    </location>
</feature>
<evidence type="ECO:0000313" key="4">
    <source>
        <dbReference type="Proteomes" id="UP000199410"/>
    </source>
</evidence>
<dbReference type="EMBL" id="FOEL01000009">
    <property type="protein sequence ID" value="SEQ93856.1"/>
    <property type="molecule type" value="Genomic_DNA"/>
</dbReference>
<dbReference type="InterPro" id="IPR004435">
    <property type="entry name" value="MobB_dom"/>
</dbReference>
<reference evidence="3 4" key="1">
    <citation type="submission" date="2016-10" db="EMBL/GenBank/DDBJ databases">
        <authorList>
            <person name="Varghese N."/>
            <person name="Submissions S."/>
        </authorList>
    </citation>
    <scope>NUCLEOTIDE SEQUENCE [LARGE SCALE GENOMIC DNA]</scope>
    <source>
        <strain evidence="3 4">TC-13</strain>
    </source>
</reference>
<feature type="compositionally biased region" description="Basic and acidic residues" evidence="1">
    <location>
        <begin position="54"/>
        <end position="64"/>
    </location>
</feature>
<evidence type="ECO:0000256" key="1">
    <source>
        <dbReference type="SAM" id="MobiDB-lite"/>
    </source>
</evidence>
<organism evidence="3 4">
    <name type="scientific">Lysinibacillus fusiformis</name>
    <dbReference type="NCBI Taxonomy" id="28031"/>
    <lineage>
        <taxon>Bacteria</taxon>
        <taxon>Bacillati</taxon>
        <taxon>Bacillota</taxon>
        <taxon>Bacilli</taxon>
        <taxon>Bacillales</taxon>
        <taxon>Bacillaceae</taxon>
        <taxon>Lysinibacillus</taxon>
    </lineage>
</organism>
<dbReference type="GO" id="GO:0006777">
    <property type="term" value="P:Mo-molybdopterin cofactor biosynthetic process"/>
    <property type="evidence" value="ECO:0007669"/>
    <property type="project" value="InterPro"/>
</dbReference>
<protein>
    <submittedName>
        <fullName evidence="3">Molybdopterin-guanine dinucleotide biosynthesis protein B</fullName>
    </submittedName>
</protein>
<accession>A0A1H9K3R6</accession>
<name>A0A1H9K3R6_9BACI</name>
<dbReference type="GO" id="GO:0005525">
    <property type="term" value="F:GTP binding"/>
    <property type="evidence" value="ECO:0007669"/>
    <property type="project" value="InterPro"/>
</dbReference>
<dbReference type="PANTHER" id="PTHR40072">
    <property type="entry name" value="MOLYBDOPTERIN-GUANINE DINUCLEOTIDE BIOSYNTHESIS ADAPTER PROTEIN-RELATED"/>
    <property type="match status" value="1"/>
</dbReference>
<sequence length="174" mass="19896">MALEHHRKIIQIVGYQNSGKTTLMEQLIKQATSEGLRVGTIKHHGHGGAPVENSSKDSSRHEQAGARVSAVEGEGTLRLSIHQHSWQLADILAIYANFSMDIILIEGYKREDYPKVVLLRTAQDYLLLQQMSNILCVIYWPSYPIDQNLRIPSFSINEETEYMEFLLNEMREKL</sequence>
<comment type="caution">
    <text evidence="3">The sequence shown here is derived from an EMBL/GenBank/DDBJ whole genome shotgun (WGS) entry which is preliminary data.</text>
</comment>
<feature type="domain" description="Molybdopterin-guanine dinucleotide biosynthesis protein B (MobB)" evidence="2">
    <location>
        <begin position="9"/>
        <end position="138"/>
    </location>
</feature>
<dbReference type="RefSeq" id="WP_052301741.1">
    <property type="nucleotide sequence ID" value="NZ_CP167119.1"/>
</dbReference>
<proteinExistence type="predicted"/>
<evidence type="ECO:0000259" key="2">
    <source>
        <dbReference type="Pfam" id="PF03205"/>
    </source>
</evidence>
<dbReference type="SUPFAM" id="SSF52540">
    <property type="entry name" value="P-loop containing nucleoside triphosphate hydrolases"/>
    <property type="match status" value="1"/>
</dbReference>
<dbReference type="Pfam" id="PF03205">
    <property type="entry name" value="MobB"/>
    <property type="match status" value="1"/>
</dbReference>
<dbReference type="InterPro" id="IPR052539">
    <property type="entry name" value="MGD_biosynthesis_adapter"/>
</dbReference>
<dbReference type="PANTHER" id="PTHR40072:SF1">
    <property type="entry name" value="MOLYBDOPTERIN-GUANINE DINUCLEOTIDE BIOSYNTHESIS ADAPTER PROTEIN"/>
    <property type="match status" value="1"/>
</dbReference>
<dbReference type="NCBIfam" id="TIGR00176">
    <property type="entry name" value="mobB"/>
    <property type="match status" value="1"/>
</dbReference>
<evidence type="ECO:0000313" key="3">
    <source>
        <dbReference type="EMBL" id="SEQ93856.1"/>
    </source>
</evidence>
<dbReference type="AlphaFoldDB" id="A0A1H9K3R6"/>
<gene>
    <name evidence="3" type="ORF">SAMN02787113_02653</name>
</gene>
<dbReference type="Proteomes" id="UP000199410">
    <property type="component" value="Unassembled WGS sequence"/>
</dbReference>
<dbReference type="Gene3D" id="3.40.50.300">
    <property type="entry name" value="P-loop containing nucleotide triphosphate hydrolases"/>
    <property type="match status" value="1"/>
</dbReference>
<dbReference type="CDD" id="cd03116">
    <property type="entry name" value="MobB"/>
    <property type="match status" value="1"/>
</dbReference>